<feature type="region of interest" description="Disordered" evidence="2">
    <location>
        <begin position="100"/>
        <end position="120"/>
    </location>
</feature>
<dbReference type="GO" id="GO:0003723">
    <property type="term" value="F:RNA binding"/>
    <property type="evidence" value="ECO:0007669"/>
    <property type="project" value="UniProtKB-KW"/>
</dbReference>
<dbReference type="Proteomes" id="UP000215902">
    <property type="component" value="Unassembled WGS sequence"/>
</dbReference>
<dbReference type="EMBL" id="NIVC01002874">
    <property type="protein sequence ID" value="PAA54662.1"/>
    <property type="molecule type" value="Genomic_DNA"/>
</dbReference>
<keyword evidence="5" id="KW-1185">Reference proteome</keyword>
<keyword evidence="1" id="KW-0694">RNA-binding</keyword>
<feature type="compositionally biased region" description="Low complexity" evidence="2">
    <location>
        <begin position="179"/>
        <end position="191"/>
    </location>
</feature>
<gene>
    <name evidence="4" type="ORF">BOX15_Mlig022578g2</name>
</gene>
<evidence type="ECO:0000313" key="5">
    <source>
        <dbReference type="Proteomes" id="UP000215902"/>
    </source>
</evidence>
<sequence length="241" mass="26709">YKEDMKLPAKIHIRDATPITLNDRFTGLQYQRGGGHLPRRRPYDMRRGAPSGRNRGGGGNRYEGAMNDRLRGVLQGRIERPFREREVVVVPPAMAAQFPASSPAGAVGRGGPNRRSHAFRVGRNTVEFVNSNRLNRQYRNQPAGYPGNVGGYSPQRRYGVSRGVRQGGPSRRGRGGRGFNRPAGGAARAASAVPDYIIEEKPAEEKARLDRDLDAIMREEGSALNMELTTYYKNAKAQDDF</sequence>
<proteinExistence type="predicted"/>
<feature type="compositionally biased region" description="Low complexity" evidence="2">
    <location>
        <begin position="160"/>
        <end position="169"/>
    </location>
</feature>
<protein>
    <recommendedName>
        <fullName evidence="3">Chromatin target of PRMT1 protein C-terminal domain-containing protein</fullName>
    </recommendedName>
</protein>
<feature type="domain" description="Chromatin target of PRMT1 protein C-terminal" evidence="3">
    <location>
        <begin position="154"/>
        <end position="235"/>
    </location>
</feature>
<feature type="region of interest" description="Disordered" evidence="2">
    <location>
        <begin position="30"/>
        <end position="64"/>
    </location>
</feature>
<reference evidence="4 5" key="1">
    <citation type="submission" date="2017-06" db="EMBL/GenBank/DDBJ databases">
        <title>A platform for efficient transgenesis in Macrostomum lignano, a flatworm model organism for stem cell research.</title>
        <authorList>
            <person name="Berezikov E."/>
        </authorList>
    </citation>
    <scope>NUCLEOTIDE SEQUENCE [LARGE SCALE GENOMIC DNA]</scope>
    <source>
        <strain evidence="4">DV1</strain>
        <tissue evidence="4">Whole organism</tissue>
    </source>
</reference>
<evidence type="ECO:0000256" key="2">
    <source>
        <dbReference type="SAM" id="MobiDB-lite"/>
    </source>
</evidence>
<accession>A0A267E1V3</accession>
<evidence type="ECO:0000256" key="1">
    <source>
        <dbReference type="ARBA" id="ARBA00022884"/>
    </source>
</evidence>
<evidence type="ECO:0000259" key="3">
    <source>
        <dbReference type="Pfam" id="PF13865"/>
    </source>
</evidence>
<dbReference type="Pfam" id="PF13865">
    <property type="entry name" value="FoP_duplication"/>
    <property type="match status" value="1"/>
</dbReference>
<name>A0A267E1V3_9PLAT</name>
<dbReference type="InterPro" id="IPR025715">
    <property type="entry name" value="FoP_C"/>
</dbReference>
<dbReference type="AlphaFoldDB" id="A0A267E1V3"/>
<feature type="non-terminal residue" evidence="4">
    <location>
        <position position="1"/>
    </location>
</feature>
<feature type="region of interest" description="Disordered" evidence="2">
    <location>
        <begin position="138"/>
        <end position="191"/>
    </location>
</feature>
<organism evidence="4 5">
    <name type="scientific">Macrostomum lignano</name>
    <dbReference type="NCBI Taxonomy" id="282301"/>
    <lineage>
        <taxon>Eukaryota</taxon>
        <taxon>Metazoa</taxon>
        <taxon>Spiralia</taxon>
        <taxon>Lophotrochozoa</taxon>
        <taxon>Platyhelminthes</taxon>
        <taxon>Rhabditophora</taxon>
        <taxon>Macrostomorpha</taxon>
        <taxon>Macrostomida</taxon>
        <taxon>Macrostomidae</taxon>
        <taxon>Macrostomum</taxon>
    </lineage>
</organism>
<evidence type="ECO:0000313" key="4">
    <source>
        <dbReference type="EMBL" id="PAA54662.1"/>
    </source>
</evidence>
<comment type="caution">
    <text evidence="4">The sequence shown here is derived from an EMBL/GenBank/DDBJ whole genome shotgun (WGS) entry which is preliminary data.</text>
</comment>